<keyword evidence="1" id="KW-0175">Coiled coil</keyword>
<evidence type="ECO:0000313" key="3">
    <source>
        <dbReference type="EMBL" id="CAB3389788.1"/>
    </source>
</evidence>
<dbReference type="InterPro" id="IPR007060">
    <property type="entry name" value="FtsL/DivIC"/>
</dbReference>
<dbReference type="PANTHER" id="PTHR40027:SF1">
    <property type="entry name" value="CELL DIVISION PROTEIN DIVIC"/>
    <property type="match status" value="1"/>
</dbReference>
<dbReference type="EMBL" id="LR792683">
    <property type="protein sequence ID" value="CAB3389788.1"/>
    <property type="molecule type" value="Genomic_DNA"/>
</dbReference>
<evidence type="ECO:0000313" key="4">
    <source>
        <dbReference type="Proteomes" id="UP000502196"/>
    </source>
</evidence>
<dbReference type="InterPro" id="IPR039076">
    <property type="entry name" value="DivIC"/>
</dbReference>
<dbReference type="AlphaFoldDB" id="A0A6F9DZU6"/>
<accession>A0A6F9DZU6</accession>
<name>A0A6F9DZU6_9BACL</name>
<evidence type="ECO:0000256" key="1">
    <source>
        <dbReference type="SAM" id="Coils"/>
    </source>
</evidence>
<reference evidence="3 4" key="1">
    <citation type="submission" date="2020-04" db="EMBL/GenBank/DDBJ databases">
        <authorList>
            <person name="Hogendoorn C."/>
        </authorList>
    </citation>
    <scope>NUCLEOTIDE SEQUENCE [LARGE SCALE GENOMIC DNA]</scope>
    <source>
        <strain evidence="3">COOX1</strain>
    </source>
</reference>
<evidence type="ECO:0008006" key="5">
    <source>
        <dbReference type="Google" id="ProtNLM"/>
    </source>
</evidence>
<organism evidence="3 4">
    <name type="scientific">Kyrpidia spormannii</name>
    <dbReference type="NCBI Taxonomy" id="2055160"/>
    <lineage>
        <taxon>Bacteria</taxon>
        <taxon>Bacillati</taxon>
        <taxon>Bacillota</taxon>
        <taxon>Bacilli</taxon>
        <taxon>Bacillales</taxon>
        <taxon>Alicyclobacillaceae</taxon>
        <taxon>Kyrpidia</taxon>
    </lineage>
</organism>
<protein>
    <recommendedName>
        <fullName evidence="5">Septum formation initiator</fullName>
    </recommendedName>
</protein>
<gene>
    <name evidence="3" type="ORF">COOX1_0090</name>
</gene>
<feature type="coiled-coil region" evidence="1">
    <location>
        <begin position="56"/>
        <end position="90"/>
    </location>
</feature>
<feature type="transmembrane region" description="Helical" evidence="2">
    <location>
        <begin position="32"/>
        <end position="53"/>
    </location>
</feature>
<keyword evidence="2" id="KW-0472">Membrane</keyword>
<dbReference type="PANTHER" id="PTHR40027">
    <property type="entry name" value="CELL DIVISION PROTEIN DIVIC"/>
    <property type="match status" value="1"/>
</dbReference>
<sequence>MTREMVRRRRENVIRLTGRRKGRRWRLPRLKLRYLFLLSVLAWAGYTAVFVQWPKMRSLEAQQEQASAKLQRAQQQNQALKEQVRLLQQDQYVADLARQQFHMAKPGEILFTTQNSATP</sequence>
<dbReference type="RefSeq" id="WP_170084632.1">
    <property type="nucleotide sequence ID" value="NZ_CP047972.1"/>
</dbReference>
<dbReference type="Pfam" id="PF04977">
    <property type="entry name" value="DivIC"/>
    <property type="match status" value="1"/>
</dbReference>
<evidence type="ECO:0000256" key="2">
    <source>
        <dbReference type="SAM" id="Phobius"/>
    </source>
</evidence>
<dbReference type="Proteomes" id="UP000502196">
    <property type="component" value="Chromosome"/>
</dbReference>
<keyword evidence="2" id="KW-1133">Transmembrane helix</keyword>
<dbReference type="GO" id="GO:0051301">
    <property type="term" value="P:cell division"/>
    <property type="evidence" value="ECO:0007669"/>
    <property type="project" value="InterPro"/>
</dbReference>
<keyword evidence="2" id="KW-0812">Transmembrane</keyword>
<proteinExistence type="predicted"/>